<reference evidence="8 9" key="1">
    <citation type="journal article" date="2019" name="PLoS Biol.">
        <title>Sex chromosomes control vertical transmission of feminizing Wolbachia symbionts in an isopod.</title>
        <authorList>
            <person name="Becking T."/>
            <person name="Chebbi M.A."/>
            <person name="Giraud I."/>
            <person name="Moumen B."/>
            <person name="Laverre T."/>
            <person name="Caubet Y."/>
            <person name="Peccoud J."/>
            <person name="Gilbert C."/>
            <person name="Cordaux R."/>
        </authorList>
    </citation>
    <scope>NUCLEOTIDE SEQUENCE [LARGE SCALE GENOMIC DNA]</scope>
    <source>
        <strain evidence="8">ANa2</strain>
        <tissue evidence="8">Whole body excluding digestive tract and cuticle</tissue>
    </source>
</reference>
<keyword evidence="5" id="KW-0594">Phospholipid biosynthesis</keyword>
<keyword evidence="6" id="KW-0812">Transmembrane</keyword>
<dbReference type="Proteomes" id="UP000326759">
    <property type="component" value="Unassembled WGS sequence"/>
</dbReference>
<evidence type="ECO:0000256" key="3">
    <source>
        <dbReference type="ARBA" id="ARBA00022679"/>
    </source>
</evidence>
<keyword evidence="5" id="KW-0443">Lipid metabolism</keyword>
<keyword evidence="6" id="KW-0472">Membrane</keyword>
<comment type="domain">
    <text evidence="5">The HXXXXD motif is essential for acyltransferase activity and may constitute the binding site for the phosphate moiety of the glycerol-3-phosphate.</text>
</comment>
<evidence type="ECO:0000256" key="6">
    <source>
        <dbReference type="SAM" id="Phobius"/>
    </source>
</evidence>
<dbReference type="InterPro" id="IPR002123">
    <property type="entry name" value="Plipid/glycerol_acylTrfase"/>
</dbReference>
<evidence type="ECO:0000256" key="1">
    <source>
        <dbReference type="ARBA" id="ARBA00004728"/>
    </source>
</evidence>
<comment type="similarity">
    <text evidence="2 5">Belongs to the 1-acyl-sn-glycerol-3-phosphate acyltransferase family.</text>
</comment>
<evidence type="ECO:0000259" key="7">
    <source>
        <dbReference type="SMART" id="SM00563"/>
    </source>
</evidence>
<dbReference type="Pfam" id="PF01553">
    <property type="entry name" value="Acyltransferase"/>
    <property type="match status" value="1"/>
</dbReference>
<dbReference type="EMBL" id="SEYY01021570">
    <property type="protein sequence ID" value="KAB7496247.1"/>
    <property type="molecule type" value="Genomic_DNA"/>
</dbReference>
<evidence type="ECO:0000313" key="9">
    <source>
        <dbReference type="Proteomes" id="UP000326759"/>
    </source>
</evidence>
<dbReference type="GO" id="GO:0006654">
    <property type="term" value="P:phosphatidic acid biosynthetic process"/>
    <property type="evidence" value="ECO:0007669"/>
    <property type="project" value="TreeGrafter"/>
</dbReference>
<dbReference type="SUPFAM" id="SSF69593">
    <property type="entry name" value="Glycerol-3-phosphate (1)-acyltransferase"/>
    <property type="match status" value="1"/>
</dbReference>
<protein>
    <recommendedName>
        <fullName evidence="5">1-acyl-sn-glycerol-3-phosphate acyltransferase</fullName>
        <ecNumber evidence="5">2.3.1.51</ecNumber>
    </recommendedName>
</protein>
<comment type="catalytic activity">
    <reaction evidence="5">
        <text>a 1-acyl-sn-glycero-3-phosphate + an acyl-CoA = a 1,2-diacyl-sn-glycero-3-phosphate + CoA</text>
        <dbReference type="Rhea" id="RHEA:19709"/>
        <dbReference type="ChEBI" id="CHEBI:57287"/>
        <dbReference type="ChEBI" id="CHEBI:57970"/>
        <dbReference type="ChEBI" id="CHEBI:58342"/>
        <dbReference type="ChEBI" id="CHEBI:58608"/>
        <dbReference type="EC" id="2.3.1.51"/>
    </reaction>
</comment>
<dbReference type="AlphaFoldDB" id="A0A5N5SQI2"/>
<feature type="transmembrane region" description="Helical" evidence="6">
    <location>
        <begin position="6"/>
        <end position="22"/>
    </location>
</feature>
<accession>A0A5N5SQI2</accession>
<keyword evidence="5" id="KW-0444">Lipid biosynthesis</keyword>
<keyword evidence="5" id="KW-1208">Phospholipid metabolism</keyword>
<comment type="caution">
    <text evidence="8">The sequence shown here is derived from an EMBL/GenBank/DDBJ whole genome shotgun (WGS) entry which is preliminary data.</text>
</comment>
<feature type="domain" description="Phospholipid/glycerol acyltransferase" evidence="7">
    <location>
        <begin position="94"/>
        <end position="211"/>
    </location>
</feature>
<dbReference type="GO" id="GO:0005783">
    <property type="term" value="C:endoplasmic reticulum"/>
    <property type="evidence" value="ECO:0007669"/>
    <property type="project" value="TreeGrafter"/>
</dbReference>
<dbReference type="GO" id="GO:0003841">
    <property type="term" value="F:1-acylglycerol-3-phosphate O-acyltransferase activity"/>
    <property type="evidence" value="ECO:0007669"/>
    <property type="project" value="UniProtKB-UniRule"/>
</dbReference>
<sequence>MFLCDYCTYILLLGIIALPFLYEFSNRFRFYLKFCIYYVFVMLCSVLCIPFIAWRPGNVRNTLIATLPLRILNPLLGLNWEIEGIEHIVPDRAAIVVANHQSSVDFLGMVYMWPIFCKISAIAKKELFYAMPFGFTAWLCGTRFIDRSNPQKAKDSMNAALSYCKENKVKLWVFPEGTRNMKKEMLSFKKGAFHLAISGQLPILPLVYSSYTGFLNHRLKIFNPVPGSEFRTFYNTISENIVVTCLPPISTEGLTLNDMPELMDKVRAQMMETYTKVSEQVKQPFPLIEAMKES</sequence>
<evidence type="ECO:0000313" key="8">
    <source>
        <dbReference type="EMBL" id="KAB7496247.1"/>
    </source>
</evidence>
<dbReference type="NCBIfam" id="TIGR00530">
    <property type="entry name" value="AGP_acyltrn"/>
    <property type="match status" value="1"/>
</dbReference>
<gene>
    <name evidence="8" type="primary">AGPAT1</name>
    <name evidence="8" type="ORF">Anas_05785</name>
</gene>
<dbReference type="PANTHER" id="PTHR10434">
    <property type="entry name" value="1-ACYL-SN-GLYCEROL-3-PHOSPHATE ACYLTRANSFERASE"/>
    <property type="match status" value="1"/>
</dbReference>
<dbReference type="GO" id="GO:0016020">
    <property type="term" value="C:membrane"/>
    <property type="evidence" value="ECO:0007669"/>
    <property type="project" value="InterPro"/>
</dbReference>
<name>A0A5N5SQI2_9CRUS</name>
<evidence type="ECO:0000256" key="2">
    <source>
        <dbReference type="ARBA" id="ARBA00008655"/>
    </source>
</evidence>
<dbReference type="SMART" id="SM00563">
    <property type="entry name" value="PlsC"/>
    <property type="match status" value="1"/>
</dbReference>
<comment type="pathway">
    <text evidence="1">Phospholipid metabolism; CDP-diacylglycerol biosynthesis; CDP-diacylglycerol from sn-glycerol 3-phosphate: step 2/3.</text>
</comment>
<dbReference type="OrthoDB" id="202234at2759"/>
<keyword evidence="4 5" id="KW-0012">Acyltransferase</keyword>
<dbReference type="EC" id="2.3.1.51" evidence="5"/>
<keyword evidence="9" id="KW-1185">Reference proteome</keyword>
<evidence type="ECO:0000256" key="5">
    <source>
        <dbReference type="RuleBase" id="RU361267"/>
    </source>
</evidence>
<dbReference type="PANTHER" id="PTHR10434:SF11">
    <property type="entry name" value="1-ACYL-SN-GLYCEROL-3-PHOSPHATE ACYLTRANSFERASE"/>
    <property type="match status" value="1"/>
</dbReference>
<keyword evidence="3 5" id="KW-0808">Transferase</keyword>
<proteinExistence type="inferred from homology"/>
<evidence type="ECO:0000256" key="4">
    <source>
        <dbReference type="ARBA" id="ARBA00023315"/>
    </source>
</evidence>
<feature type="transmembrane region" description="Helical" evidence="6">
    <location>
        <begin position="34"/>
        <end position="54"/>
    </location>
</feature>
<dbReference type="CDD" id="cd07989">
    <property type="entry name" value="LPLAT_AGPAT-like"/>
    <property type="match status" value="1"/>
</dbReference>
<organism evidence="8 9">
    <name type="scientific">Armadillidium nasatum</name>
    <dbReference type="NCBI Taxonomy" id="96803"/>
    <lineage>
        <taxon>Eukaryota</taxon>
        <taxon>Metazoa</taxon>
        <taxon>Ecdysozoa</taxon>
        <taxon>Arthropoda</taxon>
        <taxon>Crustacea</taxon>
        <taxon>Multicrustacea</taxon>
        <taxon>Malacostraca</taxon>
        <taxon>Eumalacostraca</taxon>
        <taxon>Peracarida</taxon>
        <taxon>Isopoda</taxon>
        <taxon>Oniscidea</taxon>
        <taxon>Crinocheta</taxon>
        <taxon>Armadillidiidae</taxon>
        <taxon>Armadillidium</taxon>
    </lineage>
</organism>
<dbReference type="InterPro" id="IPR004552">
    <property type="entry name" value="AGP_acyltrans"/>
</dbReference>
<keyword evidence="6" id="KW-1133">Transmembrane helix</keyword>